<dbReference type="GO" id="GO:0005874">
    <property type="term" value="C:microtubule"/>
    <property type="evidence" value="ECO:0007669"/>
    <property type="project" value="UniProtKB-KW"/>
</dbReference>
<dbReference type="InterPro" id="IPR026243">
    <property type="entry name" value="HAUS1"/>
</dbReference>
<gene>
    <name evidence="11" type="ORF">Z169_03467</name>
</gene>
<feature type="non-terminal residue" evidence="11">
    <location>
        <position position="246"/>
    </location>
</feature>
<feature type="non-terminal residue" evidence="11">
    <location>
        <position position="1"/>
    </location>
</feature>
<evidence type="ECO:0000313" key="12">
    <source>
        <dbReference type="Proteomes" id="UP000053119"/>
    </source>
</evidence>
<keyword evidence="7 10" id="KW-0175">Coiled coil</keyword>
<evidence type="ECO:0000256" key="3">
    <source>
        <dbReference type="ARBA" id="ARBA00022490"/>
    </source>
</evidence>
<dbReference type="Pfam" id="PF25762">
    <property type="entry name" value="HAUS1"/>
    <property type="match status" value="1"/>
</dbReference>
<evidence type="ECO:0000256" key="5">
    <source>
        <dbReference type="ARBA" id="ARBA00022701"/>
    </source>
</evidence>
<dbReference type="GO" id="GO:0051225">
    <property type="term" value="P:spindle assembly"/>
    <property type="evidence" value="ECO:0007669"/>
    <property type="project" value="InterPro"/>
</dbReference>
<evidence type="ECO:0000256" key="1">
    <source>
        <dbReference type="ARBA" id="ARBA00004186"/>
    </source>
</evidence>
<dbReference type="GO" id="GO:0051301">
    <property type="term" value="P:cell division"/>
    <property type="evidence" value="ECO:0007669"/>
    <property type="project" value="UniProtKB-KW"/>
</dbReference>
<organism evidence="11 12">
    <name type="scientific">Egretta garzetta</name>
    <name type="common">Little egret</name>
    <dbReference type="NCBI Taxonomy" id="188379"/>
    <lineage>
        <taxon>Eukaryota</taxon>
        <taxon>Metazoa</taxon>
        <taxon>Chordata</taxon>
        <taxon>Craniata</taxon>
        <taxon>Vertebrata</taxon>
        <taxon>Euteleostomi</taxon>
        <taxon>Archelosauria</taxon>
        <taxon>Archosauria</taxon>
        <taxon>Dinosauria</taxon>
        <taxon>Saurischia</taxon>
        <taxon>Theropoda</taxon>
        <taxon>Coelurosauria</taxon>
        <taxon>Aves</taxon>
        <taxon>Neognathae</taxon>
        <taxon>Neoaves</taxon>
        <taxon>Aequornithes</taxon>
        <taxon>Pelecaniformes</taxon>
        <taxon>Ardeidae</taxon>
        <taxon>Egretta</taxon>
    </lineage>
</organism>
<keyword evidence="4" id="KW-0132">Cell division</keyword>
<protein>
    <submittedName>
        <fullName evidence="11">HAUS augmin-like complex subunit 1</fullName>
    </submittedName>
</protein>
<keyword evidence="6" id="KW-0498">Mitosis</keyword>
<reference evidence="11 12" key="1">
    <citation type="submission" date="2014-04" db="EMBL/GenBank/DDBJ databases">
        <title>Genome evolution of avian class.</title>
        <authorList>
            <person name="Zhang G."/>
            <person name="Li C."/>
        </authorList>
    </citation>
    <scope>NUCLEOTIDE SEQUENCE [LARGE SCALE GENOMIC DNA]</scope>
    <source>
        <strain evidence="11">BGI_Z169</strain>
    </source>
</reference>
<dbReference type="GO" id="GO:0005819">
    <property type="term" value="C:spindle"/>
    <property type="evidence" value="ECO:0007669"/>
    <property type="project" value="UniProtKB-SubCell"/>
</dbReference>
<dbReference type="EMBL" id="KK502399">
    <property type="protein sequence ID" value="KFP23297.1"/>
    <property type="molecule type" value="Genomic_DNA"/>
</dbReference>
<sequence>QVTLWLKKIHGSQPIPQYEVNARTVDILYKLLECNEARDRDVSLLIEDMKEKTAEYKAEANYLQGLLIETLHLSPANLSREGASYLKALVNSAMALNTKDTSLASFFCAINHMTSELYTTESENRELERELTNLRKKLTAALMLEEKLKADLKQTEESLEIGRARADSRSQNLKFLRDKSEDLKIRIKAAEDQLISSGLDQSLTHEALVNLSEKLARVQEELVPLKKKLESYLDLPPVIIFSTVLL</sequence>
<keyword evidence="5" id="KW-0493">Microtubule</keyword>
<dbReference type="PANTHER" id="PTHR31570">
    <property type="entry name" value="HAUS AUGMIN-LIKE COMPLEX SUBUNIT 1"/>
    <property type="match status" value="1"/>
</dbReference>
<dbReference type="PANTHER" id="PTHR31570:SF1">
    <property type="entry name" value="HAUS AUGMIN-LIKE COMPLEX SUBUNIT 1"/>
    <property type="match status" value="1"/>
</dbReference>
<dbReference type="Proteomes" id="UP000053119">
    <property type="component" value="Unassembled WGS sequence"/>
</dbReference>
<keyword evidence="3" id="KW-0963">Cytoplasm</keyword>
<accession>A0A091JRR4</accession>
<dbReference type="GO" id="GO:0070652">
    <property type="term" value="C:HAUS complex"/>
    <property type="evidence" value="ECO:0007669"/>
    <property type="project" value="InterPro"/>
</dbReference>
<keyword evidence="9" id="KW-0131">Cell cycle</keyword>
<dbReference type="PRINTS" id="PR02087">
    <property type="entry name" value="HAUSAUGMINL1"/>
</dbReference>
<name>A0A091JRR4_EGRGA</name>
<feature type="coiled-coil region" evidence="10">
    <location>
        <begin position="110"/>
        <end position="144"/>
    </location>
</feature>
<proteinExistence type="inferred from homology"/>
<dbReference type="GO" id="GO:0005829">
    <property type="term" value="C:cytosol"/>
    <property type="evidence" value="ECO:0007669"/>
    <property type="project" value="TreeGrafter"/>
</dbReference>
<feature type="coiled-coil region" evidence="10">
    <location>
        <begin position="173"/>
        <end position="228"/>
    </location>
</feature>
<evidence type="ECO:0000256" key="4">
    <source>
        <dbReference type="ARBA" id="ARBA00022618"/>
    </source>
</evidence>
<evidence type="ECO:0000256" key="6">
    <source>
        <dbReference type="ARBA" id="ARBA00022776"/>
    </source>
</evidence>
<evidence type="ECO:0000256" key="7">
    <source>
        <dbReference type="ARBA" id="ARBA00023054"/>
    </source>
</evidence>
<evidence type="ECO:0000256" key="10">
    <source>
        <dbReference type="SAM" id="Coils"/>
    </source>
</evidence>
<evidence type="ECO:0000256" key="8">
    <source>
        <dbReference type="ARBA" id="ARBA00023212"/>
    </source>
</evidence>
<dbReference type="STRING" id="188379.A0A091JRR4"/>
<evidence type="ECO:0000256" key="9">
    <source>
        <dbReference type="ARBA" id="ARBA00023306"/>
    </source>
</evidence>
<keyword evidence="8" id="KW-0206">Cytoskeleton</keyword>
<dbReference type="GO" id="GO:0007098">
    <property type="term" value="P:centrosome cycle"/>
    <property type="evidence" value="ECO:0007669"/>
    <property type="project" value="TreeGrafter"/>
</dbReference>
<comment type="similarity">
    <text evidence="2">Belongs to the HAUS1 family.</text>
</comment>
<dbReference type="AlphaFoldDB" id="A0A091JRR4"/>
<keyword evidence="12" id="KW-1185">Reference proteome</keyword>
<evidence type="ECO:0000313" key="11">
    <source>
        <dbReference type="EMBL" id="KFP23297.1"/>
    </source>
</evidence>
<comment type="subcellular location">
    <subcellularLocation>
        <location evidence="1">Cytoplasm</location>
        <location evidence="1">Cytoskeleton</location>
        <location evidence="1">Spindle</location>
    </subcellularLocation>
</comment>
<evidence type="ECO:0000256" key="2">
    <source>
        <dbReference type="ARBA" id="ARBA00005479"/>
    </source>
</evidence>